<evidence type="ECO:0000256" key="4">
    <source>
        <dbReference type="ARBA" id="ARBA00023125"/>
    </source>
</evidence>
<accession>A0AAN6A5A8</accession>
<organism evidence="9 10">
    <name type="scientific">Clostridioides difficile</name>
    <name type="common">Peptoclostridium difficile</name>
    <dbReference type="NCBI Taxonomy" id="1496"/>
    <lineage>
        <taxon>Bacteria</taxon>
        <taxon>Bacillati</taxon>
        <taxon>Bacillota</taxon>
        <taxon>Clostridia</taxon>
        <taxon>Peptostreptococcales</taxon>
        <taxon>Peptostreptococcaceae</taxon>
        <taxon>Clostridioides</taxon>
    </lineage>
</organism>
<sequence length="312" mass="36315">MATFEKRSKRIKIEGNINKNNEKLIKGFLQAKKIAGLSEKTIYVYKCDLYTWAKYLHDEMEDLLIEDCTEDDIMEYISFRMEDNHVNRIKVIFSGISSLYDHLRRKRIVTENPVSLIERPKKGLPVVEKHFLNIEQAKELQDKLSKQDDLQLEVYINFALSTAGRVTATSNLRWDNIDFDNRVCENIKEKGGKIVDFYFSEKVKDLLLKLKEVRKKEDIVNDYVFLVKYDKEYHKATSNVLRSWAKKAGKLIDIDNLAPHSLRRSFATIAKANNLPLEDISTILNHESTDTTKIYIKEDKGKISKSKDMIGL</sequence>
<dbReference type="GO" id="GO:0003677">
    <property type="term" value="F:DNA binding"/>
    <property type="evidence" value="ECO:0007669"/>
    <property type="project" value="UniProtKB-UniRule"/>
</dbReference>
<evidence type="ECO:0000256" key="3">
    <source>
        <dbReference type="ARBA" id="ARBA00022908"/>
    </source>
</evidence>
<dbReference type="RefSeq" id="WP_018112551.1">
    <property type="nucleotide sequence ID" value="NZ_BING01000001.1"/>
</dbReference>
<protein>
    <submittedName>
        <fullName evidence="9">Tyrosine-type recombinase/integrase</fullName>
    </submittedName>
</protein>
<dbReference type="Gene3D" id="1.10.443.10">
    <property type="entry name" value="Intergrase catalytic core"/>
    <property type="match status" value="1"/>
</dbReference>
<evidence type="ECO:0000259" key="8">
    <source>
        <dbReference type="PROSITE" id="PS51900"/>
    </source>
</evidence>
<dbReference type="CDD" id="cd00397">
    <property type="entry name" value="DNA_BRE_C"/>
    <property type="match status" value="1"/>
</dbReference>
<evidence type="ECO:0000313" key="10">
    <source>
        <dbReference type="Proteomes" id="UP000878956"/>
    </source>
</evidence>
<keyword evidence="3" id="KW-0229">DNA integration</keyword>
<name>A0AAN6A5A8_CLODI</name>
<evidence type="ECO:0000256" key="5">
    <source>
        <dbReference type="ARBA" id="ARBA00023172"/>
    </source>
</evidence>
<feature type="domain" description="Core-binding (CB)" evidence="8">
    <location>
        <begin position="19"/>
        <end position="104"/>
    </location>
</feature>
<dbReference type="PANTHER" id="PTHR30349:SF41">
    <property type="entry name" value="INTEGRASE_RECOMBINASE PROTEIN MJ0367-RELATED"/>
    <property type="match status" value="1"/>
</dbReference>
<evidence type="ECO:0000313" key="9">
    <source>
        <dbReference type="EMBL" id="HBH1541607.1"/>
    </source>
</evidence>
<evidence type="ECO:0000256" key="6">
    <source>
        <dbReference type="PROSITE-ProRule" id="PRU01248"/>
    </source>
</evidence>
<comment type="caution">
    <text evidence="9">The sequence shown here is derived from an EMBL/GenBank/DDBJ whole genome shotgun (WGS) entry which is preliminary data.</text>
</comment>
<dbReference type="Gene3D" id="1.10.150.130">
    <property type="match status" value="1"/>
</dbReference>
<comment type="similarity">
    <text evidence="2">Belongs to the 'phage' integrase family.</text>
</comment>
<evidence type="ECO:0000256" key="1">
    <source>
        <dbReference type="ARBA" id="ARBA00003283"/>
    </source>
</evidence>
<evidence type="ECO:0000259" key="7">
    <source>
        <dbReference type="PROSITE" id="PS51898"/>
    </source>
</evidence>
<feature type="domain" description="Tyr recombinase" evidence="7">
    <location>
        <begin position="127"/>
        <end position="308"/>
    </location>
</feature>
<dbReference type="EMBL" id="DAEPXK010000008">
    <property type="protein sequence ID" value="HBH1541607.1"/>
    <property type="molecule type" value="Genomic_DNA"/>
</dbReference>
<comment type="function">
    <text evidence="1">Site-specific tyrosine recombinase, which acts by catalyzing the cutting and rejoining of the recombining DNA molecules.</text>
</comment>
<dbReference type="InterPro" id="IPR010998">
    <property type="entry name" value="Integrase_recombinase_N"/>
</dbReference>
<dbReference type="PROSITE" id="PS51900">
    <property type="entry name" value="CB"/>
    <property type="match status" value="1"/>
</dbReference>
<keyword evidence="4 6" id="KW-0238">DNA-binding</keyword>
<dbReference type="InterPro" id="IPR002104">
    <property type="entry name" value="Integrase_catalytic"/>
</dbReference>
<dbReference type="InterPro" id="IPR013762">
    <property type="entry name" value="Integrase-like_cat_sf"/>
</dbReference>
<dbReference type="GO" id="GO:0006310">
    <property type="term" value="P:DNA recombination"/>
    <property type="evidence" value="ECO:0007669"/>
    <property type="project" value="UniProtKB-KW"/>
</dbReference>
<dbReference type="Pfam" id="PF13495">
    <property type="entry name" value="Phage_int_SAM_4"/>
    <property type="match status" value="1"/>
</dbReference>
<dbReference type="InterPro" id="IPR050090">
    <property type="entry name" value="Tyrosine_recombinase_XerCD"/>
</dbReference>
<gene>
    <name evidence="9" type="ORF">KRM00_001069</name>
</gene>
<dbReference type="InterPro" id="IPR011010">
    <property type="entry name" value="DNA_brk_join_enz"/>
</dbReference>
<dbReference type="AlphaFoldDB" id="A0AAN6A5A8"/>
<reference evidence="9" key="2">
    <citation type="submission" date="2021-06" db="EMBL/GenBank/DDBJ databases">
        <authorList>
            <consortium name="NCBI Pathogen Detection Project"/>
        </authorList>
    </citation>
    <scope>NUCLEOTIDE SEQUENCE</scope>
    <source>
        <strain evidence="9">HN1000</strain>
    </source>
</reference>
<keyword evidence="5" id="KW-0233">DNA recombination</keyword>
<dbReference type="Proteomes" id="UP000878956">
    <property type="component" value="Unassembled WGS sequence"/>
</dbReference>
<proteinExistence type="inferred from homology"/>
<evidence type="ECO:0000256" key="2">
    <source>
        <dbReference type="ARBA" id="ARBA00008857"/>
    </source>
</evidence>
<dbReference type="SUPFAM" id="SSF56349">
    <property type="entry name" value="DNA breaking-rejoining enzymes"/>
    <property type="match status" value="1"/>
</dbReference>
<dbReference type="GO" id="GO:0015074">
    <property type="term" value="P:DNA integration"/>
    <property type="evidence" value="ECO:0007669"/>
    <property type="project" value="UniProtKB-KW"/>
</dbReference>
<dbReference type="PROSITE" id="PS51898">
    <property type="entry name" value="TYR_RECOMBINASE"/>
    <property type="match status" value="1"/>
</dbReference>
<reference evidence="9" key="1">
    <citation type="journal article" date="2018" name="Genome Biol.">
        <title>SKESA: strategic k-mer extension for scrupulous assemblies.</title>
        <authorList>
            <person name="Souvorov A."/>
            <person name="Agarwala R."/>
            <person name="Lipman D.J."/>
        </authorList>
    </citation>
    <scope>NUCLEOTIDE SEQUENCE</scope>
    <source>
        <strain evidence="9">HN1000</strain>
    </source>
</reference>
<dbReference type="InterPro" id="IPR004107">
    <property type="entry name" value="Integrase_SAM-like_N"/>
</dbReference>
<dbReference type="PANTHER" id="PTHR30349">
    <property type="entry name" value="PHAGE INTEGRASE-RELATED"/>
    <property type="match status" value="1"/>
</dbReference>
<dbReference type="InterPro" id="IPR044068">
    <property type="entry name" value="CB"/>
</dbReference>
<dbReference type="Pfam" id="PF00589">
    <property type="entry name" value="Phage_integrase"/>
    <property type="match status" value="1"/>
</dbReference>